<dbReference type="eggNOG" id="ENOG5033M5E">
    <property type="taxonomic scope" value="Bacteria"/>
</dbReference>
<accession>A0A069D587</accession>
<dbReference type="RefSeq" id="WP_024997126.1">
    <property type="nucleotide sequence ID" value="NZ_ATZI01000010.1"/>
</dbReference>
<evidence type="ECO:0000313" key="2">
    <source>
        <dbReference type="Proteomes" id="UP000027601"/>
    </source>
</evidence>
<reference evidence="1 2" key="1">
    <citation type="journal article" date="2015" name="Microbes Environ.">
        <title>Distribution and evolution of nitrogen fixation genes in the phylum bacteroidetes.</title>
        <authorList>
            <person name="Inoue J."/>
            <person name="Oshima K."/>
            <person name="Suda W."/>
            <person name="Sakamoto M."/>
            <person name="Iino T."/>
            <person name="Noda S."/>
            <person name="Hongoh Y."/>
            <person name="Hattori M."/>
            <person name="Ohkuma M."/>
        </authorList>
    </citation>
    <scope>NUCLEOTIDE SEQUENCE [LARGE SCALE GENOMIC DNA]</scope>
    <source>
        <strain evidence="1 2">JCM 15093</strain>
    </source>
</reference>
<dbReference type="OrthoDB" id="1049160at2"/>
<sequence length="207" mass="23122">MENPKNVIEKASLRADRCEVTYKEKYTEANYTNEVSKKCDQIIHSDLKAAFAALVPFLVTVTEQPEAKLFNRSNIDSVPTEAIQKEIDKYVVTGYSHGGSDESAGVTIIGQKILKSGQVLNLIAPFTKFSSDDAVDGYSYGSELDLAIQRCDWEVSEYLFSEKYGVKQEQLDFESDAPVDANIEPKKKGKGRKKMNIEEAKVFDETA</sequence>
<dbReference type="EMBL" id="BAJS01000021">
    <property type="protein sequence ID" value="GAK37466.1"/>
    <property type="molecule type" value="Genomic_DNA"/>
</dbReference>
<evidence type="ECO:0000313" key="1">
    <source>
        <dbReference type="EMBL" id="GAK37466.1"/>
    </source>
</evidence>
<keyword evidence="2" id="KW-1185">Reference proteome</keyword>
<dbReference type="AlphaFoldDB" id="A0A069D587"/>
<organism evidence="1 2">
    <name type="scientific">Bacteroides graminisolvens DSM 19988 = JCM 15093</name>
    <dbReference type="NCBI Taxonomy" id="1121097"/>
    <lineage>
        <taxon>Bacteria</taxon>
        <taxon>Pseudomonadati</taxon>
        <taxon>Bacteroidota</taxon>
        <taxon>Bacteroidia</taxon>
        <taxon>Bacteroidales</taxon>
        <taxon>Bacteroidaceae</taxon>
        <taxon>Bacteroides</taxon>
    </lineage>
</organism>
<dbReference type="Proteomes" id="UP000027601">
    <property type="component" value="Unassembled WGS sequence"/>
</dbReference>
<comment type="caution">
    <text evidence="1">The sequence shown here is derived from an EMBL/GenBank/DDBJ whole genome shotgun (WGS) entry which is preliminary data.</text>
</comment>
<dbReference type="STRING" id="1121097.GCA_000428125_02325"/>
<proteinExistence type="predicted"/>
<name>A0A069D587_9BACE</name>
<gene>
    <name evidence="1" type="ORF">JCM15093_2718</name>
</gene>
<protein>
    <submittedName>
        <fullName evidence="1">Uncharacterized protein</fullName>
    </submittedName>
</protein>